<feature type="region of interest" description="Disordered" evidence="1">
    <location>
        <begin position="312"/>
        <end position="338"/>
    </location>
</feature>
<name>A0ABR3WKM9_9PEZI</name>
<gene>
    <name evidence="2" type="ORF">VTK73DRAFT_6237</name>
</gene>
<accession>A0ABR3WKM9</accession>
<protein>
    <submittedName>
        <fullName evidence="2">Uncharacterized protein</fullName>
    </submittedName>
</protein>
<dbReference type="Proteomes" id="UP001586593">
    <property type="component" value="Unassembled WGS sequence"/>
</dbReference>
<reference evidence="2 3" key="1">
    <citation type="journal article" date="2024" name="Commun. Biol.">
        <title>Comparative genomic analysis of thermophilic fungi reveals convergent evolutionary adaptations and gene losses.</title>
        <authorList>
            <person name="Steindorff A.S."/>
            <person name="Aguilar-Pontes M.V."/>
            <person name="Robinson A.J."/>
            <person name="Andreopoulos B."/>
            <person name="LaButti K."/>
            <person name="Kuo A."/>
            <person name="Mondo S."/>
            <person name="Riley R."/>
            <person name="Otillar R."/>
            <person name="Haridas S."/>
            <person name="Lipzen A."/>
            <person name="Grimwood J."/>
            <person name="Schmutz J."/>
            <person name="Clum A."/>
            <person name="Reid I.D."/>
            <person name="Moisan M.C."/>
            <person name="Butler G."/>
            <person name="Nguyen T.T.M."/>
            <person name="Dewar K."/>
            <person name="Conant G."/>
            <person name="Drula E."/>
            <person name="Henrissat B."/>
            <person name="Hansel C."/>
            <person name="Singer S."/>
            <person name="Hutchinson M.I."/>
            <person name="de Vries R.P."/>
            <person name="Natvig D.O."/>
            <person name="Powell A.J."/>
            <person name="Tsang A."/>
            <person name="Grigoriev I.V."/>
        </authorList>
    </citation>
    <scope>NUCLEOTIDE SEQUENCE [LARGE SCALE GENOMIC DNA]</scope>
    <source>
        <strain evidence="2 3">ATCC 24622</strain>
    </source>
</reference>
<evidence type="ECO:0000256" key="1">
    <source>
        <dbReference type="SAM" id="MobiDB-lite"/>
    </source>
</evidence>
<comment type="caution">
    <text evidence="2">The sequence shown here is derived from an EMBL/GenBank/DDBJ whole genome shotgun (WGS) entry which is preliminary data.</text>
</comment>
<sequence length="411" mass="46109">MSLPCHDSPDLDDGRPDRFDRAPPRTNSLAWCARKVRNLAHRRPSEDPFDLHDLPRNLRPHEVLALEADVRSLRRQAGRLLSESAAKRRPIHRYHYRHRIRHAGCAPDAEEDFCAPTRRDTREKQRRAHSFRRPPSLERQEAFRDGSTAKRDRDGSRCSSAADATFTSTDGREAAEVAELYRRGLLYDDEHERGSGFGFDAIAHSEPLYRIAYRPIKQGRKRSAVEHKGRSLPSLLDLGLSYTALGDDQDLKPFLVPLDGPLSRRRSATSNVSAGAWTGTTGPSPLSNFCEPSGSSNTSNLHDSITSYDSNGSFSSEHCPTQSLTNATTQSSADFHFDSNTKREDYGLDDEMGVVADPDELLEWEVLPDAERHDDLVGHNKPQLPFLDASSSNPKTTHLIQHPDSWVMLGR</sequence>
<evidence type="ECO:0000313" key="3">
    <source>
        <dbReference type="Proteomes" id="UP001586593"/>
    </source>
</evidence>
<feature type="region of interest" description="Disordered" evidence="1">
    <location>
        <begin position="1"/>
        <end position="25"/>
    </location>
</feature>
<feature type="compositionally biased region" description="Polar residues" evidence="1">
    <location>
        <begin position="268"/>
        <end position="287"/>
    </location>
</feature>
<proteinExistence type="predicted"/>
<organism evidence="2 3">
    <name type="scientific">Phialemonium thermophilum</name>
    <dbReference type="NCBI Taxonomy" id="223376"/>
    <lineage>
        <taxon>Eukaryota</taxon>
        <taxon>Fungi</taxon>
        <taxon>Dikarya</taxon>
        <taxon>Ascomycota</taxon>
        <taxon>Pezizomycotina</taxon>
        <taxon>Sordariomycetes</taxon>
        <taxon>Sordariomycetidae</taxon>
        <taxon>Cephalothecales</taxon>
        <taxon>Cephalothecaceae</taxon>
        <taxon>Phialemonium</taxon>
    </lineage>
</organism>
<feature type="region of interest" description="Disordered" evidence="1">
    <location>
        <begin position="265"/>
        <end position="298"/>
    </location>
</feature>
<feature type="compositionally biased region" description="Basic and acidic residues" evidence="1">
    <location>
        <begin position="7"/>
        <end position="23"/>
    </location>
</feature>
<feature type="compositionally biased region" description="Basic and acidic residues" evidence="1">
    <location>
        <begin position="135"/>
        <end position="156"/>
    </location>
</feature>
<feature type="region of interest" description="Disordered" evidence="1">
    <location>
        <begin position="116"/>
        <end position="164"/>
    </location>
</feature>
<keyword evidence="3" id="KW-1185">Reference proteome</keyword>
<dbReference type="EMBL" id="JAZHXJ010000350">
    <property type="protein sequence ID" value="KAL1864056.1"/>
    <property type="molecule type" value="Genomic_DNA"/>
</dbReference>
<evidence type="ECO:0000313" key="2">
    <source>
        <dbReference type="EMBL" id="KAL1864056.1"/>
    </source>
</evidence>
<feature type="compositionally biased region" description="Polar residues" evidence="1">
    <location>
        <begin position="312"/>
        <end position="333"/>
    </location>
</feature>